<evidence type="ECO:0000256" key="1">
    <source>
        <dbReference type="SAM" id="MobiDB-lite"/>
    </source>
</evidence>
<gene>
    <name evidence="2" type="ORF">Taro_035093</name>
</gene>
<feature type="region of interest" description="Disordered" evidence="1">
    <location>
        <begin position="214"/>
        <end position="244"/>
    </location>
</feature>
<dbReference type="AlphaFoldDB" id="A0A843W2R4"/>
<proteinExistence type="predicted"/>
<keyword evidence="3" id="KW-1185">Reference proteome</keyword>
<feature type="compositionally biased region" description="Polar residues" evidence="1">
    <location>
        <begin position="1"/>
        <end position="14"/>
    </location>
</feature>
<dbReference type="OrthoDB" id="786837at2759"/>
<comment type="caution">
    <text evidence="2">The sequence shown here is derived from an EMBL/GenBank/DDBJ whole genome shotgun (WGS) entry which is preliminary data.</text>
</comment>
<evidence type="ECO:0000313" key="2">
    <source>
        <dbReference type="EMBL" id="MQM02326.1"/>
    </source>
</evidence>
<dbReference type="PANTHER" id="PTHR31865:SF2">
    <property type="entry name" value="OSJNBA0004B13.24 PROTEIN"/>
    <property type="match status" value="1"/>
</dbReference>
<sequence>MATFSLSSMQQQQEVVGADDDMYYGDGSEADVDDLQMSGLSIHSSESDASIESSDPKKMKKQKNSASSDDDDEEEDGTITVRHYNGDLSLPGSPAWSSPRRGPESERPAWLKEYASETEARAPGSRMRGGGGESSYYWRNSRRARESRLERTWEMRRGHFSGDGADSHSGGSSPCVVVRPKGRGTACICMDKDEVRACRDLGLECDWTVEIPPAAFQPHPDTSGGGDSPIGRWRTSSPRDDQREVKARLRVWAQAVALASRLGS</sequence>
<name>A0A843W2R4_COLES</name>
<reference evidence="2" key="1">
    <citation type="submission" date="2017-07" db="EMBL/GenBank/DDBJ databases">
        <title>Taro Niue Genome Assembly and Annotation.</title>
        <authorList>
            <person name="Atibalentja N."/>
            <person name="Keating K."/>
            <person name="Fields C.J."/>
        </authorList>
    </citation>
    <scope>NUCLEOTIDE SEQUENCE</scope>
    <source>
        <strain evidence="2">Niue_2</strain>
        <tissue evidence="2">Leaf</tissue>
    </source>
</reference>
<dbReference type="EMBL" id="NMUH01002838">
    <property type="protein sequence ID" value="MQM02326.1"/>
    <property type="molecule type" value="Genomic_DNA"/>
</dbReference>
<accession>A0A843W2R4</accession>
<feature type="compositionally biased region" description="Basic and acidic residues" evidence="1">
    <location>
        <begin position="101"/>
        <end position="120"/>
    </location>
</feature>
<feature type="region of interest" description="Disordered" evidence="1">
    <location>
        <begin position="1"/>
        <end position="136"/>
    </location>
</feature>
<feature type="compositionally biased region" description="Low complexity" evidence="1">
    <location>
        <begin position="41"/>
        <end position="53"/>
    </location>
</feature>
<evidence type="ECO:0000313" key="3">
    <source>
        <dbReference type="Proteomes" id="UP000652761"/>
    </source>
</evidence>
<dbReference type="PANTHER" id="PTHR31865">
    <property type="entry name" value="OSJNBA0071G03.3 PROTEIN"/>
    <property type="match status" value="1"/>
</dbReference>
<protein>
    <submittedName>
        <fullName evidence="2">Uncharacterized protein</fullName>
    </submittedName>
</protein>
<dbReference type="Proteomes" id="UP000652761">
    <property type="component" value="Unassembled WGS sequence"/>
</dbReference>
<organism evidence="2 3">
    <name type="scientific">Colocasia esculenta</name>
    <name type="common">Wild taro</name>
    <name type="synonym">Arum esculentum</name>
    <dbReference type="NCBI Taxonomy" id="4460"/>
    <lineage>
        <taxon>Eukaryota</taxon>
        <taxon>Viridiplantae</taxon>
        <taxon>Streptophyta</taxon>
        <taxon>Embryophyta</taxon>
        <taxon>Tracheophyta</taxon>
        <taxon>Spermatophyta</taxon>
        <taxon>Magnoliopsida</taxon>
        <taxon>Liliopsida</taxon>
        <taxon>Araceae</taxon>
        <taxon>Aroideae</taxon>
        <taxon>Colocasieae</taxon>
        <taxon>Colocasia</taxon>
    </lineage>
</organism>
<feature type="compositionally biased region" description="Acidic residues" evidence="1">
    <location>
        <begin position="68"/>
        <end position="77"/>
    </location>
</feature>
<feature type="compositionally biased region" description="Acidic residues" evidence="1">
    <location>
        <begin position="17"/>
        <end position="34"/>
    </location>
</feature>